<dbReference type="SMART" id="SM00054">
    <property type="entry name" value="EFh"/>
    <property type="match status" value="2"/>
</dbReference>
<dbReference type="InterPro" id="IPR002048">
    <property type="entry name" value="EF_hand_dom"/>
</dbReference>
<feature type="chain" id="PRO_5042169453" description="EF-hand domain-containing protein" evidence="2">
    <location>
        <begin position="20"/>
        <end position="144"/>
    </location>
</feature>
<dbReference type="SUPFAM" id="SSF47473">
    <property type="entry name" value="EF-hand"/>
    <property type="match status" value="1"/>
</dbReference>
<dbReference type="InterPro" id="IPR018247">
    <property type="entry name" value="EF_Hand_1_Ca_BS"/>
</dbReference>
<dbReference type="GO" id="GO:0005509">
    <property type="term" value="F:calcium ion binding"/>
    <property type="evidence" value="ECO:0007669"/>
    <property type="project" value="InterPro"/>
</dbReference>
<keyword evidence="5" id="KW-1185">Reference proteome</keyword>
<reference evidence="4" key="2">
    <citation type="journal article" date="2021" name="Genome Biol. Evol.">
        <title>Developing a high-quality reference genome for a parasitic bivalve with doubly uniparental inheritance (Bivalvia: Unionida).</title>
        <authorList>
            <person name="Smith C.H."/>
        </authorList>
    </citation>
    <scope>NUCLEOTIDE SEQUENCE</scope>
    <source>
        <strain evidence="4">CHS0354</strain>
        <tissue evidence="4">Mantle</tissue>
    </source>
</reference>
<dbReference type="InterPro" id="IPR011992">
    <property type="entry name" value="EF-hand-dom_pair"/>
</dbReference>
<dbReference type="Proteomes" id="UP001195483">
    <property type="component" value="Unassembled WGS sequence"/>
</dbReference>
<dbReference type="AlphaFoldDB" id="A0AAE0VY06"/>
<comment type="caution">
    <text evidence="4">The sequence shown here is derived from an EMBL/GenBank/DDBJ whole genome shotgun (WGS) entry which is preliminary data.</text>
</comment>
<dbReference type="PROSITE" id="PS50222">
    <property type="entry name" value="EF_HAND_2"/>
    <property type="match status" value="2"/>
</dbReference>
<reference evidence="4" key="1">
    <citation type="journal article" date="2021" name="Genome Biol. Evol.">
        <title>A High-Quality Reference Genome for a Parasitic Bivalve with Doubly Uniparental Inheritance (Bivalvia: Unionida).</title>
        <authorList>
            <person name="Smith C.H."/>
        </authorList>
    </citation>
    <scope>NUCLEOTIDE SEQUENCE</scope>
    <source>
        <strain evidence="4">CHS0354</strain>
    </source>
</reference>
<dbReference type="PROSITE" id="PS00018">
    <property type="entry name" value="EF_HAND_1"/>
    <property type="match status" value="1"/>
</dbReference>
<evidence type="ECO:0000256" key="1">
    <source>
        <dbReference type="ARBA" id="ARBA00022837"/>
    </source>
</evidence>
<feature type="signal peptide" evidence="2">
    <location>
        <begin position="1"/>
        <end position="19"/>
    </location>
</feature>
<name>A0AAE0VY06_9BIVA</name>
<reference evidence="4" key="3">
    <citation type="submission" date="2023-05" db="EMBL/GenBank/DDBJ databases">
        <authorList>
            <person name="Smith C.H."/>
        </authorList>
    </citation>
    <scope>NUCLEOTIDE SEQUENCE</scope>
    <source>
        <strain evidence="4">CHS0354</strain>
        <tissue evidence="4">Mantle</tissue>
    </source>
</reference>
<evidence type="ECO:0000256" key="2">
    <source>
        <dbReference type="SAM" id="SignalP"/>
    </source>
</evidence>
<dbReference type="EMBL" id="JAEAOA010001332">
    <property type="protein sequence ID" value="KAK3593387.1"/>
    <property type="molecule type" value="Genomic_DNA"/>
</dbReference>
<evidence type="ECO:0000313" key="4">
    <source>
        <dbReference type="EMBL" id="KAK3593387.1"/>
    </source>
</evidence>
<dbReference type="Pfam" id="PF13499">
    <property type="entry name" value="EF-hand_7"/>
    <property type="match status" value="1"/>
</dbReference>
<gene>
    <name evidence="4" type="ORF">CHS0354_021961</name>
</gene>
<feature type="domain" description="EF-hand" evidence="3">
    <location>
        <begin position="49"/>
        <end position="84"/>
    </location>
</feature>
<keyword evidence="1" id="KW-0106">Calcium</keyword>
<feature type="domain" description="EF-hand" evidence="3">
    <location>
        <begin position="104"/>
        <end position="139"/>
    </location>
</feature>
<proteinExistence type="predicted"/>
<organism evidence="4 5">
    <name type="scientific">Potamilus streckersoni</name>
    <dbReference type="NCBI Taxonomy" id="2493646"/>
    <lineage>
        <taxon>Eukaryota</taxon>
        <taxon>Metazoa</taxon>
        <taxon>Spiralia</taxon>
        <taxon>Lophotrochozoa</taxon>
        <taxon>Mollusca</taxon>
        <taxon>Bivalvia</taxon>
        <taxon>Autobranchia</taxon>
        <taxon>Heteroconchia</taxon>
        <taxon>Palaeoheterodonta</taxon>
        <taxon>Unionida</taxon>
        <taxon>Unionoidea</taxon>
        <taxon>Unionidae</taxon>
        <taxon>Ambleminae</taxon>
        <taxon>Lampsilini</taxon>
        <taxon>Potamilus</taxon>
    </lineage>
</organism>
<accession>A0AAE0VY06</accession>
<evidence type="ECO:0000259" key="3">
    <source>
        <dbReference type="PROSITE" id="PS50222"/>
    </source>
</evidence>
<keyword evidence="2" id="KW-0732">Signal</keyword>
<evidence type="ECO:0000313" key="5">
    <source>
        <dbReference type="Proteomes" id="UP001195483"/>
    </source>
</evidence>
<sequence>MGKMMFAILCSVLIGSVSGAATTDSTATTALPGSMLFNTVDVHPKDGVISNAEFHKAAYIYDLDGNGTITETEFVSKYQSALDVSQSQAVASFAAIDFNRDGVFDDKEISAVFNIFDVNLDGQITLTEFQTGFAHIASGHGSNN</sequence>
<protein>
    <recommendedName>
        <fullName evidence="3">EF-hand domain-containing protein</fullName>
    </recommendedName>
</protein>
<dbReference type="Gene3D" id="1.10.238.10">
    <property type="entry name" value="EF-hand"/>
    <property type="match status" value="1"/>
</dbReference>